<protein>
    <recommendedName>
        <fullName evidence="4">DUF4402 domain-containing protein</fullName>
    </recommendedName>
</protein>
<dbReference type="AlphaFoldDB" id="A0A1I1V6F5"/>
<dbReference type="EMBL" id="FOLD01000037">
    <property type="protein sequence ID" value="SFD77608.1"/>
    <property type="molecule type" value="Genomic_DNA"/>
</dbReference>
<organism evidence="2 3">
    <name type="scientific">Massilia yuzhufengensis</name>
    <dbReference type="NCBI Taxonomy" id="1164594"/>
    <lineage>
        <taxon>Bacteria</taxon>
        <taxon>Pseudomonadati</taxon>
        <taxon>Pseudomonadota</taxon>
        <taxon>Betaproteobacteria</taxon>
        <taxon>Burkholderiales</taxon>
        <taxon>Oxalobacteraceae</taxon>
        <taxon>Telluria group</taxon>
        <taxon>Massilia</taxon>
    </lineage>
</organism>
<evidence type="ECO:0000313" key="3">
    <source>
        <dbReference type="Proteomes" id="UP000198639"/>
    </source>
</evidence>
<keyword evidence="3" id="KW-1185">Reference proteome</keyword>
<dbReference type="RefSeq" id="WP_091876694.1">
    <property type="nucleotide sequence ID" value="NZ_FOLD01000037.1"/>
</dbReference>
<dbReference type="OrthoDB" id="8759890at2"/>
<feature type="chain" id="PRO_5011727225" description="DUF4402 domain-containing protein" evidence="1">
    <location>
        <begin position="29"/>
        <end position="162"/>
    </location>
</feature>
<evidence type="ECO:0000256" key="1">
    <source>
        <dbReference type="SAM" id="SignalP"/>
    </source>
</evidence>
<accession>A0A1I1V6F5</accession>
<evidence type="ECO:0008006" key="4">
    <source>
        <dbReference type="Google" id="ProtNLM"/>
    </source>
</evidence>
<reference evidence="3" key="1">
    <citation type="submission" date="2016-10" db="EMBL/GenBank/DDBJ databases">
        <authorList>
            <person name="Varghese N."/>
            <person name="Submissions S."/>
        </authorList>
    </citation>
    <scope>NUCLEOTIDE SEQUENCE [LARGE SCALE GENOMIC DNA]</scope>
    <source>
        <strain evidence="3">CGMCC 1.12041</strain>
    </source>
</reference>
<feature type="signal peptide" evidence="1">
    <location>
        <begin position="1"/>
        <end position="28"/>
    </location>
</feature>
<proteinExistence type="predicted"/>
<dbReference type="Proteomes" id="UP000198639">
    <property type="component" value="Unassembled WGS sequence"/>
</dbReference>
<dbReference type="STRING" id="1164594.SAMN05216204_13733"/>
<keyword evidence="1" id="KW-0732">Signal</keyword>
<gene>
    <name evidence="2" type="ORF">SAMN05216204_13733</name>
</gene>
<name>A0A1I1V6F5_9BURK</name>
<dbReference type="InterPro" id="IPR025514">
    <property type="entry name" value="DUF4402"/>
</dbReference>
<sequence>MLPRPCPAFLPASALTLAALLPLAAAHAQQIVLNNTRSLDFGSFVAASGGSITISPTGMRTRTGGVVLLNSQMAGQAGFLVARSGSEGGDMAVIISLPANGSTRLSSGANSMAVDNFVHTPSTLASVPAGGVALSVGATLSVAPNQPAGNYTGTFPLIVNFQ</sequence>
<evidence type="ECO:0000313" key="2">
    <source>
        <dbReference type="EMBL" id="SFD77608.1"/>
    </source>
</evidence>
<dbReference type="Pfam" id="PF14352">
    <property type="entry name" value="DUF4402"/>
    <property type="match status" value="1"/>
</dbReference>